<dbReference type="Pfam" id="PF09306">
    <property type="entry name" value="Phage-scaffold"/>
    <property type="match status" value="1"/>
</dbReference>
<dbReference type="STRING" id="279238.Saro_3002"/>
<keyword evidence="3" id="KW-1185">Reference proteome</keyword>
<dbReference type="Proteomes" id="UP000009134">
    <property type="component" value="Chromosome"/>
</dbReference>
<accession>Q2G3Y6</accession>
<dbReference type="eggNOG" id="ENOG5031BGM">
    <property type="taxonomic scope" value="Bacteria"/>
</dbReference>
<feature type="region of interest" description="Disordered" evidence="1">
    <location>
        <begin position="1"/>
        <end position="61"/>
    </location>
</feature>
<evidence type="ECO:0008006" key="4">
    <source>
        <dbReference type="Google" id="ProtNLM"/>
    </source>
</evidence>
<dbReference type="AlphaFoldDB" id="Q2G3Y6"/>
<protein>
    <recommendedName>
        <fullName evidence="4">Scaffolding protein</fullName>
    </recommendedName>
</protein>
<dbReference type="EMBL" id="CP000248">
    <property type="protein sequence ID" value="ABD27437.1"/>
    <property type="molecule type" value="Genomic_DNA"/>
</dbReference>
<dbReference type="RefSeq" id="WP_011446641.1">
    <property type="nucleotide sequence ID" value="NC_007794.1"/>
</dbReference>
<sequence length="273" mass="30350">MADEAEDVLELDGEQAIEPEDVEEQQTEAAADEAGDDDEDVIGFGEPADEEGAAPAPESSVIRELRQANRELAKKLHKLERGQQPQRIEVGEKPTLAACDYDEDRFEAELDAWKQRKAEADRSETEAQERAKAEQEAWRARADNYTADKSKLRVPDYASAEDEVFSALSEQHQALILMTEKPAALVYALSRDPAKLEQLSKLDLARAAMLVGKLEDKVTVTTKRKLPQPDRPIRGDAPVSAASADKELARLEKEAERTGNRTALIAYRKKLRA</sequence>
<name>Q2G3Y6_NOVAD</name>
<dbReference type="KEGG" id="nar:Saro_3002"/>
<feature type="region of interest" description="Disordered" evidence="1">
    <location>
        <begin position="223"/>
        <end position="244"/>
    </location>
</feature>
<feature type="region of interest" description="Disordered" evidence="1">
    <location>
        <begin position="117"/>
        <end position="136"/>
    </location>
</feature>
<feature type="compositionally biased region" description="Acidic residues" evidence="1">
    <location>
        <begin position="1"/>
        <end position="52"/>
    </location>
</feature>
<proteinExistence type="predicted"/>
<dbReference type="InterPro" id="IPR015385">
    <property type="entry name" value="Phage_P22_Gp8_scaffold"/>
</dbReference>
<gene>
    <name evidence="2" type="ordered locus">Saro_3002</name>
</gene>
<organism evidence="2 3">
    <name type="scientific">Novosphingobium aromaticivorans (strain ATCC 700278 / DSM 12444 / CCUG 56034 / CIP 105152 / NBRC 16084 / F199)</name>
    <dbReference type="NCBI Taxonomy" id="279238"/>
    <lineage>
        <taxon>Bacteria</taxon>
        <taxon>Pseudomonadati</taxon>
        <taxon>Pseudomonadota</taxon>
        <taxon>Alphaproteobacteria</taxon>
        <taxon>Sphingomonadales</taxon>
        <taxon>Sphingomonadaceae</taxon>
        <taxon>Novosphingobium</taxon>
    </lineage>
</organism>
<evidence type="ECO:0000313" key="2">
    <source>
        <dbReference type="EMBL" id="ABD27437.1"/>
    </source>
</evidence>
<evidence type="ECO:0000256" key="1">
    <source>
        <dbReference type="SAM" id="MobiDB-lite"/>
    </source>
</evidence>
<dbReference type="HOGENOM" id="CLU_076539_0_0_5"/>
<reference evidence="3" key="1">
    <citation type="submission" date="2006-01" db="EMBL/GenBank/DDBJ databases">
        <title>Complete sequence of Novosphingobium aromaticivorans DSM 12444.</title>
        <authorList>
            <consortium name="US DOE Joint Genome Institute"/>
            <person name="Copeland A."/>
            <person name="Lucas S."/>
            <person name="Lapidus A."/>
            <person name="Barry K."/>
            <person name="Detter J.C."/>
            <person name="Glavina T."/>
            <person name="Hammon N."/>
            <person name="Israni S."/>
            <person name="Pitluck S."/>
            <person name="Chain P."/>
            <person name="Malfatti S."/>
            <person name="Shin M."/>
            <person name="Vergez L."/>
            <person name="Schmutz J."/>
            <person name="Larimer F."/>
            <person name="Land M."/>
            <person name="Kyrpides N."/>
            <person name="Ivanova N."/>
            <person name="Fredrickson J."/>
            <person name="Balkwill D."/>
            <person name="Romine M.F."/>
            <person name="Richardson P."/>
        </authorList>
    </citation>
    <scope>NUCLEOTIDE SEQUENCE [LARGE SCALE GENOMIC DNA]</scope>
    <source>
        <strain evidence="3">ATCC 700278 / DSM 12444 / CCUG 56034 / CIP 105152 / NBRC 16084 / F199</strain>
    </source>
</reference>
<evidence type="ECO:0000313" key="3">
    <source>
        <dbReference type="Proteomes" id="UP000009134"/>
    </source>
</evidence>